<sequence length="370" mass="42379">MDPPKITLNTRNRQNRQDLDSWLKSSQGKGKIQQFLFPYSIIKLDFNYNHGGSKSNYVSYTKRSTNARSSNIDTRILDSSLQASQDRHTSRHQTPSSSINNDKKRKEMAQLSDAITDSLYWRENSSSTTSSTISPRRPVKIPDKYLSYFVSKQPSTKHKQTNSPLASSFSSKVKPDSISRSSSRSSRKSDIHSKPSQSHSLTLYDPNSNHQDTNRNTNLFYSMNDHDSFHKLFNHTSQNKTTNVPSDSDQGSKQNRSILKRKVKKLYSYSRQSNIEEYPVGLTSSSWHYDRDLQQSLNNDSINSNLSSYLIQNDKPDKFNHYINLSSQYSSPAGWALTIVRRITPNIVEQQKKLPLQDSFIKELNTAAFN</sequence>
<dbReference type="KEGG" id="tad:TRIADDRAFT_57721"/>
<keyword evidence="3" id="KW-1185">Reference proteome</keyword>
<proteinExistence type="predicted"/>
<protein>
    <submittedName>
        <fullName evidence="2">Uncharacterized protein</fullName>
    </submittedName>
</protein>
<feature type="compositionally biased region" description="Polar residues" evidence="1">
    <location>
        <begin position="195"/>
        <end position="221"/>
    </location>
</feature>
<dbReference type="HOGENOM" id="CLU_748702_0_0_1"/>
<feature type="compositionally biased region" description="Polar residues" evidence="1">
    <location>
        <begin position="237"/>
        <end position="257"/>
    </location>
</feature>
<evidence type="ECO:0000256" key="1">
    <source>
        <dbReference type="SAM" id="MobiDB-lite"/>
    </source>
</evidence>
<gene>
    <name evidence="2" type="ORF">TRIADDRAFT_57721</name>
</gene>
<name>B3S084_TRIAD</name>
<dbReference type="GeneID" id="6754702"/>
<dbReference type="RefSeq" id="XP_002113489.1">
    <property type="nucleotide sequence ID" value="XM_002113453.1"/>
</dbReference>
<evidence type="ECO:0000313" key="3">
    <source>
        <dbReference type="Proteomes" id="UP000009022"/>
    </source>
</evidence>
<dbReference type="AlphaFoldDB" id="B3S084"/>
<reference evidence="2 3" key="1">
    <citation type="journal article" date="2008" name="Nature">
        <title>The Trichoplax genome and the nature of placozoans.</title>
        <authorList>
            <person name="Srivastava M."/>
            <person name="Begovic E."/>
            <person name="Chapman J."/>
            <person name="Putnam N.H."/>
            <person name="Hellsten U."/>
            <person name="Kawashima T."/>
            <person name="Kuo A."/>
            <person name="Mitros T."/>
            <person name="Salamov A."/>
            <person name="Carpenter M.L."/>
            <person name="Signorovitch A.Y."/>
            <person name="Moreno M.A."/>
            <person name="Kamm K."/>
            <person name="Grimwood J."/>
            <person name="Schmutz J."/>
            <person name="Shapiro H."/>
            <person name="Grigoriev I.V."/>
            <person name="Buss L.W."/>
            <person name="Schierwater B."/>
            <person name="Dellaporta S.L."/>
            <person name="Rokhsar D.S."/>
        </authorList>
    </citation>
    <scope>NUCLEOTIDE SEQUENCE [LARGE SCALE GENOMIC DNA]</scope>
    <source>
        <strain evidence="2 3">Grell-BS-1999</strain>
    </source>
</reference>
<feature type="region of interest" description="Disordered" evidence="1">
    <location>
        <begin position="152"/>
        <end position="221"/>
    </location>
</feature>
<organism evidence="2 3">
    <name type="scientific">Trichoplax adhaerens</name>
    <name type="common">Trichoplax reptans</name>
    <dbReference type="NCBI Taxonomy" id="10228"/>
    <lineage>
        <taxon>Eukaryota</taxon>
        <taxon>Metazoa</taxon>
        <taxon>Placozoa</taxon>
        <taxon>Uniplacotomia</taxon>
        <taxon>Trichoplacea</taxon>
        <taxon>Trichoplacidae</taxon>
        <taxon>Trichoplax</taxon>
    </lineage>
</organism>
<dbReference type="InParanoid" id="B3S084"/>
<feature type="compositionally biased region" description="Low complexity" evidence="1">
    <location>
        <begin position="170"/>
        <end position="184"/>
    </location>
</feature>
<feature type="region of interest" description="Disordered" evidence="1">
    <location>
        <begin position="81"/>
        <end position="107"/>
    </location>
</feature>
<feature type="region of interest" description="Disordered" evidence="1">
    <location>
        <begin position="237"/>
        <end position="259"/>
    </location>
</feature>
<dbReference type="Proteomes" id="UP000009022">
    <property type="component" value="Unassembled WGS sequence"/>
</dbReference>
<dbReference type="CTD" id="6754702"/>
<accession>B3S084</accession>
<evidence type="ECO:0000313" key="2">
    <source>
        <dbReference type="EMBL" id="EDV23963.1"/>
    </source>
</evidence>
<dbReference type="EMBL" id="DS985246">
    <property type="protein sequence ID" value="EDV23963.1"/>
    <property type="molecule type" value="Genomic_DNA"/>
</dbReference>